<reference evidence="5" key="1">
    <citation type="submission" date="2023-04" db="EMBL/GenBank/DDBJ databases">
        <title>Phytophthora fragariaefolia NBRC 109709.</title>
        <authorList>
            <person name="Ichikawa N."/>
            <person name="Sato H."/>
            <person name="Tonouchi N."/>
        </authorList>
    </citation>
    <scope>NUCLEOTIDE SEQUENCE</scope>
    <source>
        <strain evidence="5">NBRC 109709</strain>
    </source>
</reference>
<comment type="caution">
    <text evidence="5">The sequence shown here is derived from an EMBL/GenBank/DDBJ whole genome shotgun (WGS) entry which is preliminary data.</text>
</comment>
<dbReference type="AlphaFoldDB" id="A0A9W6TUL2"/>
<organism evidence="5 6">
    <name type="scientific">Phytophthora fragariaefolia</name>
    <dbReference type="NCBI Taxonomy" id="1490495"/>
    <lineage>
        <taxon>Eukaryota</taxon>
        <taxon>Sar</taxon>
        <taxon>Stramenopiles</taxon>
        <taxon>Oomycota</taxon>
        <taxon>Peronosporomycetes</taxon>
        <taxon>Peronosporales</taxon>
        <taxon>Peronosporaceae</taxon>
        <taxon>Phytophthora</taxon>
    </lineage>
</organism>
<evidence type="ECO:0000256" key="4">
    <source>
        <dbReference type="SAM" id="MobiDB-lite"/>
    </source>
</evidence>
<accession>A0A9W6TUL2</accession>
<protein>
    <recommendedName>
        <fullName evidence="2">Mitochondrial fission process protein 1</fullName>
    </recommendedName>
    <alternativeName>
        <fullName evidence="3">Mitochondrial 18 kDa protein</fullName>
    </alternativeName>
</protein>
<dbReference type="PANTHER" id="PTHR11001">
    <property type="entry name" value="MITOCHONDRIAL FISSION PROCESS PROTEIN 1"/>
    <property type="match status" value="1"/>
</dbReference>
<dbReference type="Proteomes" id="UP001165121">
    <property type="component" value="Unassembled WGS sequence"/>
</dbReference>
<proteinExistence type="inferred from homology"/>
<dbReference type="InterPro" id="IPR019560">
    <property type="entry name" value="Mitochondrial_18_kDa_protein"/>
</dbReference>
<dbReference type="EMBL" id="BSXT01000188">
    <property type="protein sequence ID" value="GMF20176.1"/>
    <property type="molecule type" value="Genomic_DNA"/>
</dbReference>
<evidence type="ECO:0000256" key="2">
    <source>
        <dbReference type="ARBA" id="ARBA00017835"/>
    </source>
</evidence>
<dbReference type="OrthoDB" id="424969at2759"/>
<evidence type="ECO:0000313" key="5">
    <source>
        <dbReference type="EMBL" id="GMF20176.1"/>
    </source>
</evidence>
<evidence type="ECO:0000313" key="6">
    <source>
        <dbReference type="Proteomes" id="UP001165121"/>
    </source>
</evidence>
<sequence>MTSKHHEPDIWRESLVRYLGYANELGESFRPIAARLVAPSYVVAFGYVLGDTYDKASKAHSKAAAQGVSDRKRNALVADATIDTLAWQTMASVVIPGFTINRVVRGGGARLNGDVMSIFTSLVGRGDAGRDELARGATRGQELAGGAALGSHGHWAGRHPVDHPPDRQLRGRCHGQHGAQVVESFRRRQWQVKRERVRERERERERENKTIRGRSPC</sequence>
<comment type="similarity">
    <text evidence="1">Belongs to the MTFP1 family.</text>
</comment>
<name>A0A9W6TUL2_9STRA</name>
<dbReference type="GO" id="GO:0005739">
    <property type="term" value="C:mitochondrion"/>
    <property type="evidence" value="ECO:0007669"/>
    <property type="project" value="TreeGrafter"/>
</dbReference>
<dbReference type="GO" id="GO:0000266">
    <property type="term" value="P:mitochondrial fission"/>
    <property type="evidence" value="ECO:0007669"/>
    <property type="project" value="TreeGrafter"/>
</dbReference>
<feature type="region of interest" description="Disordered" evidence="4">
    <location>
        <begin position="192"/>
        <end position="217"/>
    </location>
</feature>
<evidence type="ECO:0000256" key="3">
    <source>
        <dbReference type="ARBA" id="ARBA00029631"/>
    </source>
</evidence>
<feature type="compositionally biased region" description="Basic and acidic residues" evidence="4">
    <location>
        <begin position="192"/>
        <end position="210"/>
    </location>
</feature>
<gene>
    <name evidence="5" type="ORF">Pfra01_000232100</name>
</gene>
<dbReference type="PANTHER" id="PTHR11001:SF2">
    <property type="entry name" value="MITOCHONDRIAL FISSION PROCESS PROTEIN 1"/>
    <property type="match status" value="1"/>
</dbReference>
<evidence type="ECO:0000256" key="1">
    <source>
        <dbReference type="ARBA" id="ARBA00009224"/>
    </source>
</evidence>
<dbReference type="Pfam" id="PF10558">
    <property type="entry name" value="MTP18"/>
    <property type="match status" value="1"/>
</dbReference>
<keyword evidence="6" id="KW-1185">Reference proteome</keyword>